<reference evidence="2" key="1">
    <citation type="journal article" date="2014" name="Front. Microbiol.">
        <title>High frequency of phylogenetically diverse reductive dehalogenase-homologous genes in deep subseafloor sedimentary metagenomes.</title>
        <authorList>
            <person name="Kawai M."/>
            <person name="Futagami T."/>
            <person name="Toyoda A."/>
            <person name="Takaki Y."/>
            <person name="Nishi S."/>
            <person name="Hori S."/>
            <person name="Arai W."/>
            <person name="Tsubouchi T."/>
            <person name="Morono Y."/>
            <person name="Uchiyama I."/>
            <person name="Ito T."/>
            <person name="Fujiyama A."/>
            <person name="Inagaki F."/>
            <person name="Takami H."/>
        </authorList>
    </citation>
    <scope>NUCLEOTIDE SEQUENCE</scope>
    <source>
        <strain evidence="2">Expedition CK06-06</strain>
    </source>
</reference>
<sequence length="92" mass="10810">MIPFIITKNPIPKEQSGKITIFKRRKPEESDLRSVDLSSLSDFYDYIRMLDGEGYPKAFINFGEFKMEFSDVHKKADKIVGRFEIFKRGNKK</sequence>
<gene>
    <name evidence="2" type="ORF">S12H4_34923</name>
</gene>
<protein>
    <recommendedName>
        <fullName evidence="1">Methionyl-tRNA formyltransferase-like C-terminal domain-containing protein</fullName>
    </recommendedName>
</protein>
<comment type="caution">
    <text evidence="2">The sequence shown here is derived from an EMBL/GenBank/DDBJ whole genome shotgun (WGS) entry which is preliminary data.</text>
</comment>
<accession>X1SP53</accession>
<dbReference type="GO" id="GO:0003824">
    <property type="term" value="F:catalytic activity"/>
    <property type="evidence" value="ECO:0007669"/>
    <property type="project" value="InterPro"/>
</dbReference>
<organism evidence="2">
    <name type="scientific">marine sediment metagenome</name>
    <dbReference type="NCBI Taxonomy" id="412755"/>
    <lineage>
        <taxon>unclassified sequences</taxon>
        <taxon>metagenomes</taxon>
        <taxon>ecological metagenomes</taxon>
    </lineage>
</organism>
<dbReference type="Gene3D" id="3.10.25.20">
    <property type="match status" value="1"/>
</dbReference>
<evidence type="ECO:0000259" key="1">
    <source>
        <dbReference type="Pfam" id="PF21553"/>
    </source>
</evidence>
<dbReference type="InterPro" id="IPR011034">
    <property type="entry name" value="Formyl_transferase-like_C_sf"/>
</dbReference>
<dbReference type="InterPro" id="IPR049355">
    <property type="entry name" value="Formyl_trans-like_C"/>
</dbReference>
<proteinExistence type="predicted"/>
<name>X1SP53_9ZZZZ</name>
<feature type="domain" description="Methionyl-tRNA formyltransferase-like C-terminal" evidence="1">
    <location>
        <begin position="27"/>
        <end position="85"/>
    </location>
</feature>
<dbReference type="Pfam" id="PF21553">
    <property type="entry name" value="Formyl_trans_C_2"/>
    <property type="match status" value="1"/>
</dbReference>
<dbReference type="EMBL" id="BARW01020703">
    <property type="protein sequence ID" value="GAI94718.1"/>
    <property type="molecule type" value="Genomic_DNA"/>
</dbReference>
<dbReference type="AlphaFoldDB" id="X1SP53"/>
<dbReference type="SUPFAM" id="SSF50486">
    <property type="entry name" value="FMT C-terminal domain-like"/>
    <property type="match status" value="1"/>
</dbReference>
<evidence type="ECO:0000313" key="2">
    <source>
        <dbReference type="EMBL" id="GAI94718.1"/>
    </source>
</evidence>